<proteinExistence type="predicted"/>
<keyword evidence="2" id="KW-0210">Decarboxylase</keyword>
<dbReference type="InterPro" id="IPR000183">
    <property type="entry name" value="Orn/DAP/Arg_de-COase"/>
</dbReference>
<evidence type="ECO:0000313" key="6">
    <source>
        <dbReference type="EMBL" id="APE34954.1"/>
    </source>
</evidence>
<dbReference type="KEGG" id="nsl:BOX37_14480"/>
<dbReference type="GO" id="GO:0009089">
    <property type="term" value="P:lysine biosynthetic process via diaminopimelate"/>
    <property type="evidence" value="ECO:0007669"/>
    <property type="project" value="TreeGrafter"/>
</dbReference>
<keyword evidence="2" id="KW-0456">Lyase</keyword>
<gene>
    <name evidence="6" type="ORF">BOX37_14480</name>
</gene>
<dbReference type="EMBL" id="CP018082">
    <property type="protein sequence ID" value="APE34954.1"/>
    <property type="molecule type" value="Genomic_DNA"/>
</dbReference>
<dbReference type="Proteomes" id="UP000183810">
    <property type="component" value="Chromosome"/>
</dbReference>
<organism evidence="6 7">
    <name type="scientific">Nocardia mangyaensis</name>
    <dbReference type="NCBI Taxonomy" id="2213200"/>
    <lineage>
        <taxon>Bacteria</taxon>
        <taxon>Bacillati</taxon>
        <taxon>Actinomycetota</taxon>
        <taxon>Actinomycetes</taxon>
        <taxon>Mycobacteriales</taxon>
        <taxon>Nocardiaceae</taxon>
        <taxon>Nocardia</taxon>
    </lineage>
</organism>
<feature type="modified residue" description="N6-(pyridoxal phosphate)lysine" evidence="4">
    <location>
        <position position="78"/>
    </location>
</feature>
<dbReference type="PRINTS" id="PR01179">
    <property type="entry name" value="ODADCRBXLASE"/>
</dbReference>
<feature type="active site" description="Proton donor" evidence="4">
    <location>
        <position position="416"/>
    </location>
</feature>
<name>A0A1J0VSG4_9NOCA</name>
<dbReference type="PROSITE" id="PS00878">
    <property type="entry name" value="ODR_DC_2_1"/>
    <property type="match status" value="1"/>
</dbReference>
<dbReference type="Pfam" id="PF02784">
    <property type="entry name" value="Orn_Arg_deC_N"/>
    <property type="match status" value="1"/>
</dbReference>
<protein>
    <submittedName>
        <fullName evidence="6">Diaminopimelate decarboxylase</fullName>
    </submittedName>
</protein>
<comment type="cofactor">
    <cofactor evidence="1 4">
        <name>pyridoxal 5'-phosphate</name>
        <dbReference type="ChEBI" id="CHEBI:597326"/>
    </cofactor>
</comment>
<dbReference type="AlphaFoldDB" id="A0A1J0VSG4"/>
<keyword evidence="7" id="KW-1185">Reference proteome</keyword>
<dbReference type="GO" id="GO:0008836">
    <property type="term" value="F:diaminopimelate decarboxylase activity"/>
    <property type="evidence" value="ECO:0007669"/>
    <property type="project" value="TreeGrafter"/>
</dbReference>
<dbReference type="SUPFAM" id="SSF50621">
    <property type="entry name" value="Alanine racemase C-terminal domain-like"/>
    <property type="match status" value="1"/>
</dbReference>
<dbReference type="InterPro" id="IPR022644">
    <property type="entry name" value="De-COase2_N"/>
</dbReference>
<dbReference type="InterPro" id="IPR009006">
    <property type="entry name" value="Ala_racemase/Decarboxylase_C"/>
</dbReference>
<dbReference type="Gene3D" id="2.40.37.10">
    <property type="entry name" value="Lyase, Ornithine Decarboxylase, Chain A, domain 1"/>
    <property type="match status" value="1"/>
</dbReference>
<evidence type="ECO:0000256" key="4">
    <source>
        <dbReference type="PIRSR" id="PIRSR600183-50"/>
    </source>
</evidence>
<dbReference type="InterPro" id="IPR022653">
    <property type="entry name" value="De-COase2_pyr-phos_BS"/>
</dbReference>
<dbReference type="PANTHER" id="PTHR43727">
    <property type="entry name" value="DIAMINOPIMELATE DECARBOXYLASE"/>
    <property type="match status" value="1"/>
</dbReference>
<dbReference type="Gene3D" id="3.20.20.10">
    <property type="entry name" value="Alanine racemase"/>
    <property type="match status" value="1"/>
</dbReference>
<feature type="domain" description="Orn/DAP/Arg decarboxylase 2 N-terminal" evidence="5">
    <location>
        <begin position="52"/>
        <end position="273"/>
    </location>
</feature>
<accession>A0A1J0VSG4</accession>
<evidence type="ECO:0000256" key="3">
    <source>
        <dbReference type="ARBA" id="ARBA00022898"/>
    </source>
</evidence>
<evidence type="ECO:0000259" key="5">
    <source>
        <dbReference type="Pfam" id="PF02784"/>
    </source>
</evidence>
<evidence type="ECO:0000313" key="7">
    <source>
        <dbReference type="Proteomes" id="UP000183810"/>
    </source>
</evidence>
<dbReference type="SUPFAM" id="SSF51419">
    <property type="entry name" value="PLP-binding barrel"/>
    <property type="match status" value="1"/>
</dbReference>
<dbReference type="PANTHER" id="PTHR43727:SF2">
    <property type="entry name" value="GROUP IV DECARBOXYLASE"/>
    <property type="match status" value="1"/>
</dbReference>
<dbReference type="OrthoDB" id="3275594at2"/>
<evidence type="ECO:0000256" key="2">
    <source>
        <dbReference type="ARBA" id="ARBA00022793"/>
    </source>
</evidence>
<dbReference type="InterPro" id="IPR029066">
    <property type="entry name" value="PLP-binding_barrel"/>
</dbReference>
<reference evidence="6" key="1">
    <citation type="submission" date="2016-11" db="EMBL/GenBank/DDBJ databases">
        <authorList>
            <person name="Jaros S."/>
            <person name="Januszkiewicz K."/>
            <person name="Wedrychowicz H."/>
        </authorList>
    </citation>
    <scope>NUCLEOTIDE SEQUENCE [LARGE SCALE GENOMIC DNA]</scope>
    <source>
        <strain evidence="6">Y48</strain>
    </source>
</reference>
<evidence type="ECO:0000256" key="1">
    <source>
        <dbReference type="ARBA" id="ARBA00001933"/>
    </source>
</evidence>
<keyword evidence="3 4" id="KW-0663">Pyridoxal phosphate</keyword>
<sequence length="490" mass="53676">MGWRSIEVALHTELRLTPQVSGLLQDVLAHPGVLSGMVEALGSPLNVVVPQKIEENAATYRSVYGTHRLTGQVYFAHKANRSTALIRELAAGEIGVDVASLGELQHVLAAGFAGDRIMATGPKDADFLWLAAKVGAIVNADSEQELTELAEITARHRMPAVRAMIRLSAFDSPGVKVLSRPSRFGVHQRELPSVFDILDRHRDRIELLGVSYHLDTNGLDEKALALDGCLLAMHDAVTRGFAPRAIDIGGGFGANYLADRDEWESYTTELSKSVLGTRPSMTWQSHGYGLRAEAGTLRGALGIYPSYRPVAGARYLDELLSRTAPSLGRPFATLLMESMYDLYIEPGRALVDQCGLTLARVAEVRSTAAGETMVRLEANSRDISAEDHAVFMDPVFVCDDPIDADPVGVYLSGNLCLEDDLITRRRVTLPRMPVRGELLAFVNTAGYFMDFAADHALMQPIARKVAVYPAGDSWRWCLDDQYWPVKGNRE</sequence>